<dbReference type="AlphaFoldDB" id="A0A6I4M1U2"/>
<gene>
    <name evidence="2" type="ORF">F8568_004895</name>
</gene>
<dbReference type="GO" id="GO:0032259">
    <property type="term" value="P:methylation"/>
    <property type="evidence" value="ECO:0007669"/>
    <property type="project" value="UniProtKB-KW"/>
</dbReference>
<protein>
    <submittedName>
        <fullName evidence="2">SAM-dependent methyltransferase</fullName>
    </submittedName>
</protein>
<proteinExistence type="predicted"/>
<dbReference type="InterPro" id="IPR006764">
    <property type="entry name" value="SAM_dep_MeTrfase_SAV2177_type"/>
</dbReference>
<keyword evidence="2" id="KW-0489">Methyltransferase</keyword>
<dbReference type="RefSeq" id="WP_151591805.1">
    <property type="nucleotide sequence ID" value="NZ_WBMS02000003.1"/>
</dbReference>
<dbReference type="Pfam" id="PF04672">
    <property type="entry name" value="Methyltransf_19"/>
    <property type="match status" value="1"/>
</dbReference>
<dbReference type="InterPro" id="IPR029063">
    <property type="entry name" value="SAM-dependent_MTases_sf"/>
</dbReference>
<dbReference type="EMBL" id="WBMS02000003">
    <property type="protein sequence ID" value="MVZ99722.1"/>
    <property type="molecule type" value="Genomic_DNA"/>
</dbReference>
<name>A0A6I4M1U2_9ACTN</name>
<keyword evidence="2" id="KW-0808">Transferase</keyword>
<accession>A0A6I4M1U2</accession>
<reference evidence="2" key="1">
    <citation type="submission" date="2019-12" db="EMBL/GenBank/DDBJ databases">
        <title>Actinomadura physcomitrii sp. nov., a novel actinomycete isolated from moss [Physcomitrium sphaericum (Ludw) Fuernr].</title>
        <authorList>
            <person name="Zhuang X."/>
        </authorList>
    </citation>
    <scope>NUCLEOTIDE SEQUENCE [LARGE SCALE GENOMIC DNA]</scope>
    <source>
        <strain evidence="2">LD22</strain>
    </source>
</reference>
<evidence type="ECO:0000256" key="1">
    <source>
        <dbReference type="SAM" id="MobiDB-lite"/>
    </source>
</evidence>
<evidence type="ECO:0000313" key="3">
    <source>
        <dbReference type="Proteomes" id="UP000462055"/>
    </source>
</evidence>
<dbReference type="SUPFAM" id="SSF53335">
    <property type="entry name" value="S-adenosyl-L-methionine-dependent methyltransferases"/>
    <property type="match status" value="1"/>
</dbReference>
<dbReference type="Gene3D" id="3.40.50.150">
    <property type="entry name" value="Vaccinia Virus protein VP39"/>
    <property type="match status" value="1"/>
</dbReference>
<organism evidence="2 3">
    <name type="scientific">Actinomadura physcomitrii</name>
    <dbReference type="NCBI Taxonomy" id="2650748"/>
    <lineage>
        <taxon>Bacteria</taxon>
        <taxon>Bacillati</taxon>
        <taxon>Actinomycetota</taxon>
        <taxon>Actinomycetes</taxon>
        <taxon>Streptosporangiales</taxon>
        <taxon>Thermomonosporaceae</taxon>
        <taxon>Actinomadura</taxon>
    </lineage>
</organism>
<comment type="caution">
    <text evidence="2">The sequence shown here is derived from an EMBL/GenBank/DDBJ whole genome shotgun (WGS) entry which is preliminary data.</text>
</comment>
<dbReference type="PIRSF" id="PIRSF017393">
    <property type="entry name" value="MTase_SAV2177"/>
    <property type="match status" value="1"/>
</dbReference>
<sequence>MTDGETHEAAPHTPPFDTSVAHIARIQDYWLGGKDNYAPDREAAEQAIAALPDMVASVRNTRAFLARAVRFLAAERGVRQFLDIGTGIPTADNTHEVAQAAAPDSRVVYVDNDPTVLAHARALLTGSPAGATSYIDADIRDTGTILDAAREILDFGRPVAVMLIAIMQYVPDESDPYGVVRTLVDAVPSGSYVAISHPATDIQATRMANMADRLNEAMAQTITLRGRDQVAAFLDGLDLVEPGLVRAPEWRPDDPALASTPSTMWSGVARKP</sequence>
<dbReference type="Proteomes" id="UP000462055">
    <property type="component" value="Unassembled WGS sequence"/>
</dbReference>
<feature type="region of interest" description="Disordered" evidence="1">
    <location>
        <begin position="250"/>
        <end position="272"/>
    </location>
</feature>
<keyword evidence="3" id="KW-1185">Reference proteome</keyword>
<evidence type="ECO:0000313" key="2">
    <source>
        <dbReference type="EMBL" id="MVZ99722.1"/>
    </source>
</evidence>
<dbReference type="GO" id="GO:0008168">
    <property type="term" value="F:methyltransferase activity"/>
    <property type="evidence" value="ECO:0007669"/>
    <property type="project" value="UniProtKB-KW"/>
</dbReference>